<keyword evidence="3" id="KW-1185">Reference proteome</keyword>
<accession>A0A398DMB7</accession>
<comment type="caution">
    <text evidence="2">The sequence shown here is derived from an EMBL/GenBank/DDBJ whole genome shotgun (WGS) entry which is preliminary data.</text>
</comment>
<dbReference type="PANTHER" id="PTHR33055">
    <property type="entry name" value="TRANSPOSASE FOR INSERTION SEQUENCE ELEMENT IS1111A"/>
    <property type="match status" value="1"/>
</dbReference>
<name>A0A398DMB7_9BACT</name>
<dbReference type="PANTHER" id="PTHR33055:SF3">
    <property type="entry name" value="PUTATIVE TRANSPOSASE FOR IS117-RELATED"/>
    <property type="match status" value="1"/>
</dbReference>
<organism evidence="2 3">
    <name type="scientific">Candidatus Cryosericum septentrionale</name>
    <dbReference type="NCBI Taxonomy" id="2290913"/>
    <lineage>
        <taxon>Bacteria</taxon>
        <taxon>Pseudomonadati</taxon>
        <taxon>Caldisericota/Cryosericota group</taxon>
        <taxon>Candidatus Cryosericota</taxon>
        <taxon>Candidatus Cryosericia</taxon>
        <taxon>Candidatus Cryosericales</taxon>
        <taxon>Candidatus Cryosericaceae</taxon>
        <taxon>Candidatus Cryosericum</taxon>
    </lineage>
</organism>
<gene>
    <name evidence="2" type="ORF">SMC1_07860</name>
</gene>
<feature type="domain" description="Transposase IS110-like N-terminal" evidence="1">
    <location>
        <begin position="5"/>
        <end position="138"/>
    </location>
</feature>
<proteinExistence type="predicted"/>
<dbReference type="AlphaFoldDB" id="A0A398DMB7"/>
<evidence type="ECO:0000313" key="3">
    <source>
        <dbReference type="Proteomes" id="UP000266113"/>
    </source>
</evidence>
<dbReference type="GO" id="GO:0006313">
    <property type="term" value="P:DNA transposition"/>
    <property type="evidence" value="ECO:0007669"/>
    <property type="project" value="InterPro"/>
</dbReference>
<dbReference type="InterPro" id="IPR047650">
    <property type="entry name" value="Transpos_IS110"/>
</dbReference>
<dbReference type="EMBL" id="QXIY01000033">
    <property type="protein sequence ID" value="RIE16315.1"/>
    <property type="molecule type" value="Genomic_DNA"/>
</dbReference>
<dbReference type="InterPro" id="IPR002525">
    <property type="entry name" value="Transp_IS110-like_N"/>
</dbReference>
<sequence length="143" mass="16316">MTDYIGIDVSKQSLELWDGTQEGEVPNEKSLKTLKKLLKKRYGGEWNETVRFIYEPTGPYSNYLRVFAAEHEVRVVEVNPKKSANFAKVVGNRSKTDTVDAKTLSAFHALLAEEDFQIPEMDEIAEQLGAFIGRYEIIQKTRT</sequence>
<evidence type="ECO:0000313" key="2">
    <source>
        <dbReference type="EMBL" id="RIE16315.1"/>
    </source>
</evidence>
<dbReference type="Pfam" id="PF01548">
    <property type="entry name" value="DEDD_Tnp_IS110"/>
    <property type="match status" value="1"/>
</dbReference>
<dbReference type="Proteomes" id="UP000266113">
    <property type="component" value="Unassembled WGS sequence"/>
</dbReference>
<reference evidence="2 3" key="1">
    <citation type="submission" date="2018-09" db="EMBL/GenBank/DDBJ databases">
        <title>Discovery and Ecogenomic Context for Candidatus Cryosericales, a Global Caldiserica Order Active in Thawing Permafrost.</title>
        <authorList>
            <person name="Martinez M.A."/>
            <person name="Woodcroft B.J."/>
            <person name="Ignacio Espinoza J.C."/>
            <person name="Zayed A."/>
            <person name="Singleton C.M."/>
            <person name="Boyd J."/>
            <person name="Li Y.-F."/>
            <person name="Purvine S."/>
            <person name="Maughan H."/>
            <person name="Hodgkins S.B."/>
            <person name="Anderson D."/>
            <person name="Sederholm M."/>
            <person name="Temperton B."/>
            <person name="Saleska S.R."/>
            <person name="Tyson G.W."/>
            <person name="Rich V.I."/>
        </authorList>
    </citation>
    <scope>NUCLEOTIDE SEQUENCE [LARGE SCALE GENOMIC DNA]</scope>
    <source>
        <strain evidence="2 3">SMC1</strain>
    </source>
</reference>
<evidence type="ECO:0000259" key="1">
    <source>
        <dbReference type="Pfam" id="PF01548"/>
    </source>
</evidence>
<dbReference type="GO" id="GO:0004803">
    <property type="term" value="F:transposase activity"/>
    <property type="evidence" value="ECO:0007669"/>
    <property type="project" value="InterPro"/>
</dbReference>
<feature type="non-terminal residue" evidence="2">
    <location>
        <position position="143"/>
    </location>
</feature>
<dbReference type="GO" id="GO:0003677">
    <property type="term" value="F:DNA binding"/>
    <property type="evidence" value="ECO:0007669"/>
    <property type="project" value="InterPro"/>
</dbReference>
<protein>
    <recommendedName>
        <fullName evidence="1">Transposase IS110-like N-terminal domain-containing protein</fullName>
    </recommendedName>
</protein>
<dbReference type="RefSeq" id="WP_165849337.1">
    <property type="nucleotide sequence ID" value="NZ_QXIY01000033.1"/>
</dbReference>